<evidence type="ECO:0000313" key="2">
    <source>
        <dbReference type="Proteomes" id="UP000821845"/>
    </source>
</evidence>
<accession>A0ACB7SDX3</accession>
<sequence length="1045" mass="113272">MAGVNSGAVWPQLTQVDYELGRTRELTEREIELNLMLAQERRRQLQLLIELAKLKQARAPRAEQVGEVIECRADSEPAANSLAAGKAAVSAGVLRTERECAASSEPEKQMPGVLLTTQAAGRSVGPCSDVGAGDSPDTAPLCPQCVENETHAALTAAQTAGLETELGSDLIAEANAREDAASPKQYQEVSELQGSCPSFDPLGDSCCGREVGMIASSPSAWAAVETSLVERLRGGDCGADRVPGTHSVVSWLKPVDTADAAPAAGACELPESNEEPRSELAQIGHSASRAVEAGADTFDAGTLRRGRSQAQCGENGPHTFEAHPLQSSFCLRQSADDMGGPLGTAAATEPTLRERATIMAILNYRSLCSHCLCGLAIVMLPAPARACPAGVTGVYKWTAHGYVFVFGFFVHSFDPGGEASGTKSNRDDIFGPLVTQDGWHYFYLRDLLTSNRWNTTPDEAHYPARNMSCDVWVAEAERNGRPLIVAMAVSSLSWGSTTDTIQTPVSVRIRYANSEDEDETEINIFNFAALGDNIHDDLLQLPDGVFCGGYKKAVSLPPLRDMKIFNYHVEMTSSRNNATYYSDVWVDLERNLYRMDYAPIKGNTLRSRRTLIVSGNEDAIYQITQKKDIRCRVKSILDLKFDVQMIADPSYIKHMTPATFFGGDDNNIKLTYKKQAVKRGIPCHMWELLRKDWPPESDGISTLWEWCFVVPKGEEGKRASGNTYMVSLDITVLRVPSDAENSLSLEEGARLSYNFYDSFKNPPELIDLHGFDISPCYKGNDSTDAFVEVKLSTSDYSTLSSASTLNDPKFLSAWRKALDQASSLSDHSLRITSVKGYFSEDSALFVTFVLLDRFPADAKVGIEDTQVNIEGMKDNLNKSVNEGSLGITYQGVNLTVSSWGFGLPFELKPQPAPPVTTGTPATTPTTPLVVTTATEQVKTPAEEVTTEASSSATTSTSAHTTSWEIITNPTITEDEPHGWDTTTPTHDIITELPEAYSAFATRYSPAVVGGTTAGLFLLGALIGASATYIKSAFFSTASLPTTVFH</sequence>
<dbReference type="Proteomes" id="UP000821845">
    <property type="component" value="Chromosome 5"/>
</dbReference>
<keyword evidence="2" id="KW-1185">Reference proteome</keyword>
<protein>
    <submittedName>
        <fullName evidence="1">Uncharacterized protein</fullName>
    </submittedName>
</protein>
<comment type="caution">
    <text evidence="1">The sequence shown here is derived from an EMBL/GenBank/DDBJ whole genome shotgun (WGS) entry which is preliminary data.</text>
</comment>
<dbReference type="EMBL" id="CM023485">
    <property type="protein sequence ID" value="KAH6930924.1"/>
    <property type="molecule type" value="Genomic_DNA"/>
</dbReference>
<name>A0ACB7SDX3_HYAAI</name>
<proteinExistence type="predicted"/>
<gene>
    <name evidence="1" type="ORF">HPB50_021026</name>
</gene>
<reference evidence="1" key="1">
    <citation type="submission" date="2020-05" db="EMBL/GenBank/DDBJ databases">
        <title>Large-scale comparative analyses of tick genomes elucidate their genetic diversity and vector capacities.</title>
        <authorList>
            <person name="Jia N."/>
            <person name="Wang J."/>
            <person name="Shi W."/>
            <person name="Du L."/>
            <person name="Sun Y."/>
            <person name="Zhan W."/>
            <person name="Jiang J."/>
            <person name="Wang Q."/>
            <person name="Zhang B."/>
            <person name="Ji P."/>
            <person name="Sakyi L.B."/>
            <person name="Cui X."/>
            <person name="Yuan T."/>
            <person name="Jiang B."/>
            <person name="Yang W."/>
            <person name="Lam T.T.-Y."/>
            <person name="Chang Q."/>
            <person name="Ding S."/>
            <person name="Wang X."/>
            <person name="Zhu J."/>
            <person name="Ruan X."/>
            <person name="Zhao L."/>
            <person name="Wei J."/>
            <person name="Que T."/>
            <person name="Du C."/>
            <person name="Cheng J."/>
            <person name="Dai P."/>
            <person name="Han X."/>
            <person name="Huang E."/>
            <person name="Gao Y."/>
            <person name="Liu J."/>
            <person name="Shao H."/>
            <person name="Ye R."/>
            <person name="Li L."/>
            <person name="Wei W."/>
            <person name="Wang X."/>
            <person name="Wang C."/>
            <person name="Yang T."/>
            <person name="Huo Q."/>
            <person name="Li W."/>
            <person name="Guo W."/>
            <person name="Chen H."/>
            <person name="Zhou L."/>
            <person name="Ni X."/>
            <person name="Tian J."/>
            <person name="Zhou Y."/>
            <person name="Sheng Y."/>
            <person name="Liu T."/>
            <person name="Pan Y."/>
            <person name="Xia L."/>
            <person name="Li J."/>
            <person name="Zhao F."/>
            <person name="Cao W."/>
        </authorList>
    </citation>
    <scope>NUCLEOTIDE SEQUENCE</scope>
    <source>
        <strain evidence="1">Hyas-2018</strain>
    </source>
</reference>
<evidence type="ECO:0000313" key="1">
    <source>
        <dbReference type="EMBL" id="KAH6930924.1"/>
    </source>
</evidence>
<organism evidence="1 2">
    <name type="scientific">Hyalomma asiaticum</name>
    <name type="common">Tick</name>
    <dbReference type="NCBI Taxonomy" id="266040"/>
    <lineage>
        <taxon>Eukaryota</taxon>
        <taxon>Metazoa</taxon>
        <taxon>Ecdysozoa</taxon>
        <taxon>Arthropoda</taxon>
        <taxon>Chelicerata</taxon>
        <taxon>Arachnida</taxon>
        <taxon>Acari</taxon>
        <taxon>Parasitiformes</taxon>
        <taxon>Ixodida</taxon>
        <taxon>Ixodoidea</taxon>
        <taxon>Ixodidae</taxon>
        <taxon>Hyalomminae</taxon>
        <taxon>Hyalomma</taxon>
    </lineage>
</organism>